<dbReference type="Pfam" id="PF25151">
    <property type="entry name" value="TPR_Trm732_C"/>
    <property type="match status" value="1"/>
</dbReference>
<evidence type="ECO:0000313" key="8">
    <source>
        <dbReference type="Proteomes" id="UP000287033"/>
    </source>
</evidence>
<comment type="function">
    <text evidence="3">Together with methyltransferase FTSJ1, methylates the 2'-O-ribose of nucleotides at position 32 of the anticodon loop of substrate tRNAs.</text>
</comment>
<keyword evidence="8" id="KW-1185">Reference proteome</keyword>
<reference evidence="7 8" key="1">
    <citation type="journal article" date="2018" name="Nat. Ecol. Evol.">
        <title>Shark genomes provide insights into elasmobranch evolution and the origin of vertebrates.</title>
        <authorList>
            <person name="Hara Y"/>
            <person name="Yamaguchi K"/>
            <person name="Onimaru K"/>
            <person name="Kadota M"/>
            <person name="Koyanagi M"/>
            <person name="Keeley SD"/>
            <person name="Tatsumi K"/>
            <person name="Tanaka K"/>
            <person name="Motone F"/>
            <person name="Kageyama Y"/>
            <person name="Nozu R"/>
            <person name="Adachi N"/>
            <person name="Nishimura O"/>
            <person name="Nakagawa R"/>
            <person name="Tanegashima C"/>
            <person name="Kiyatake I"/>
            <person name="Matsumoto R"/>
            <person name="Murakumo K"/>
            <person name="Nishida K"/>
            <person name="Terakita A"/>
            <person name="Kuratani S"/>
            <person name="Sato K"/>
            <person name="Hyodo S Kuraku.S."/>
        </authorList>
    </citation>
    <scope>NUCLEOTIDE SEQUENCE [LARGE SCALE GENOMIC DNA]</scope>
</reference>
<dbReference type="GO" id="GO:0030488">
    <property type="term" value="P:tRNA methylation"/>
    <property type="evidence" value="ECO:0007669"/>
    <property type="project" value="TreeGrafter"/>
</dbReference>
<feature type="domain" description="tRNA (32-2'-O)-methyltransferase regulator THADA-like TPR repeats region" evidence="5">
    <location>
        <begin position="451"/>
        <end position="678"/>
    </location>
</feature>
<dbReference type="SUPFAM" id="SSF48371">
    <property type="entry name" value="ARM repeat"/>
    <property type="match status" value="2"/>
</dbReference>
<dbReference type="STRING" id="137246.A0A401SVU2"/>
<evidence type="ECO:0000259" key="5">
    <source>
        <dbReference type="Pfam" id="PF25150"/>
    </source>
</evidence>
<evidence type="ECO:0000313" key="7">
    <source>
        <dbReference type="EMBL" id="GCC34519.1"/>
    </source>
</evidence>
<dbReference type="Proteomes" id="UP000287033">
    <property type="component" value="Unassembled WGS sequence"/>
</dbReference>
<evidence type="ECO:0000256" key="3">
    <source>
        <dbReference type="ARBA" id="ARBA00035625"/>
    </source>
</evidence>
<protein>
    <submittedName>
        <fullName evidence="7">Uncharacterized protein</fullName>
    </submittedName>
</protein>
<dbReference type="PANTHER" id="PTHR14387:SF0">
    <property type="entry name" value="DUF2428 DOMAIN-CONTAINING PROTEIN"/>
    <property type="match status" value="1"/>
</dbReference>
<dbReference type="Pfam" id="PF10350">
    <property type="entry name" value="DUF2428"/>
    <property type="match status" value="1"/>
</dbReference>
<dbReference type="PANTHER" id="PTHR14387">
    <property type="entry name" value="THADA/DEATH RECEPTOR INTERACTING PROTEIN"/>
    <property type="match status" value="1"/>
</dbReference>
<comment type="similarity">
    <text evidence="1">Belongs to the THADA family.</text>
</comment>
<dbReference type="InterPro" id="IPR051954">
    <property type="entry name" value="tRNA_methyltransferase_THADA"/>
</dbReference>
<accession>A0A401SVU2</accession>
<dbReference type="OMA" id="RSPCWAM"/>
<feature type="domain" description="DUF2428" evidence="4">
    <location>
        <begin position="784"/>
        <end position="1040"/>
    </location>
</feature>
<evidence type="ECO:0000256" key="2">
    <source>
        <dbReference type="ARBA" id="ARBA00022694"/>
    </source>
</evidence>
<dbReference type="InterPro" id="IPR056843">
    <property type="entry name" value="THADA-like_TPR"/>
</dbReference>
<organism evidence="7 8">
    <name type="scientific">Chiloscyllium punctatum</name>
    <name type="common">Brownbanded bambooshark</name>
    <name type="synonym">Hemiscyllium punctatum</name>
    <dbReference type="NCBI Taxonomy" id="137246"/>
    <lineage>
        <taxon>Eukaryota</taxon>
        <taxon>Metazoa</taxon>
        <taxon>Chordata</taxon>
        <taxon>Craniata</taxon>
        <taxon>Vertebrata</taxon>
        <taxon>Chondrichthyes</taxon>
        <taxon>Elasmobranchii</taxon>
        <taxon>Galeomorphii</taxon>
        <taxon>Galeoidea</taxon>
        <taxon>Orectolobiformes</taxon>
        <taxon>Hemiscylliidae</taxon>
        <taxon>Chiloscyllium</taxon>
    </lineage>
</organism>
<keyword evidence="2" id="KW-0819">tRNA processing</keyword>
<comment type="caution">
    <text evidence="7">The sequence shown here is derived from an EMBL/GenBank/DDBJ whole genome shotgun (WGS) entry which is preliminary data.</text>
</comment>
<name>A0A401SVU2_CHIPU</name>
<feature type="domain" description="tRNA (32-2'-O)-methyltransferase regulator THADA-like C-terminal TPR repeats region" evidence="6">
    <location>
        <begin position="1042"/>
        <end position="1200"/>
    </location>
</feature>
<dbReference type="EMBL" id="BEZZ01000607">
    <property type="protein sequence ID" value="GCC34519.1"/>
    <property type="molecule type" value="Genomic_DNA"/>
</dbReference>
<evidence type="ECO:0000256" key="1">
    <source>
        <dbReference type="ARBA" id="ARBA00010409"/>
    </source>
</evidence>
<proteinExistence type="inferred from homology"/>
<evidence type="ECO:0000259" key="6">
    <source>
        <dbReference type="Pfam" id="PF25151"/>
    </source>
</evidence>
<dbReference type="InterPro" id="IPR016024">
    <property type="entry name" value="ARM-type_fold"/>
</dbReference>
<dbReference type="GO" id="GO:0005829">
    <property type="term" value="C:cytosol"/>
    <property type="evidence" value="ECO:0007669"/>
    <property type="project" value="TreeGrafter"/>
</dbReference>
<dbReference type="InterPro" id="IPR056842">
    <property type="entry name" value="THADA-like_TPR_C"/>
</dbReference>
<dbReference type="OrthoDB" id="73997at2759"/>
<evidence type="ECO:0000259" key="4">
    <source>
        <dbReference type="Pfam" id="PF10350"/>
    </source>
</evidence>
<dbReference type="Pfam" id="PF25150">
    <property type="entry name" value="TPR_Trm732"/>
    <property type="match status" value="1"/>
</dbReference>
<sequence>MIAQRQQTIFPGTCSSGRGRRCLRLTFQPHRGERAARGGAGASGQQKKRNAVIKKMQSDVLEREGVLSVTELQTVSACVEKHVGWFTCTDHLELLLNRVSDTLSHLLESESIGNRDWSQLTVKICLQIFQAVPKHIGAIVWRGECGKEALQRIVGFLFQVIMSQSLHTDSRLLASTALVKLINSSPQPQLGAVAALHAVQLTQEEIDGLTLGELKVTVMAKRTDDLGSLLISRGLVSCNHNEMLVCQLPGFQSGASVLLDLLFPVIVAHCEDKRSQILSRAFQVLTLWLKCLKVNIAKIWRLRAGRLLEQHSTFTTQLLELMWHKIESPVEGLLDSVHCSFRLFLDIYRQECSHFEDVKLPLYSFLLHRLKALPWQVKAKYLLLSSLVSCFGADKIMVDYEELPKHLFNCLSTNHLCSAASELYWTILQQHRLECTLTQGTLSEQELAESWAQWWLQILAEALTSDLPLYQQNTANYLLGRTLKIFPASFHLLARAFDGGHPEHHLGWITLISTQQVISGSLPMEANTQQNLRASLHCLSDRVRLRALALLCISPKTNQALSPKAMSLLKEFLPLNLNCSSSSFRQLLQASVKKALVRVRDSCLMNLRALRRSDNSKRGGEGCPGTADCVFDGVGFVQWLLELSVSSLLPSLSYQRKKTALLLMEALLETCTDSWSPNRRKGQPPQDMTELLNLARQSGSWDFFSQCNLQILVGCLMDGTNEIRELAAKLLVNYLPMYLPQPLAGALFEHAVRMLCSPRVSQAEAGALMVKTVLQKSDVSVLLGVVVHGESPEDVCSQPLIFVTYLHQQLEEHYRVARADLLQAAKTKPLHVLLTEDDKLIQTCCWVTLRELGLLLGHLVELGLSPHTSANSAHLLSTAQVRNTAGIFQDMLLKCRHWGVVEGSSAGFTRFCAALLKRQSPELQSIPRQILEKGLSGLRGPRSSSITRRAAGLPMLLLCVVAGEDSETKPLLHYCMKTLLDIANTPLSSDWDQTIDLPQVCSIHTLKTLTQSSVLGSAVLTYTSNMATLCLRGLSSASWAMRNAAIQLLSTLTCRVLGKKCSGDDSTWSGVTACTFFLHYPELKSLFLKELYNATSQDSAPVGGHLQLYPSLHSILSLLAKLQPSVNDTNGACSRFLHPLRQLAANPIHSVRMMSAKALVALVPLTEYSKVLAALVGDLPACDTPIFHNTLHGQLLQVEAVLEAGLDAGCLIPQDLQDVVKSLEMKLWLVSPVQRCPLIQAAYLKIVSLVLNVCSEEFLSSLQLVLHADLETPPSRLTIGSAIFRRAVTHYLCAEVVRAGNPHQLERIDRLLFCGDLDIRLAVLTWITQDLSCKNQLAGSWILKHLLSNLGMVLLEKEPSSELLRSWLEAIVFLQENQQELESKAVPEDLNLRVHCIEILLCKIEVATLGPILHSQALRAVSVLLADSCQVLSLALMMRWATHLEHCSDATSSEILHLSAATSLVQAGVKVIAWALMDSPRHVPLVVRIINGGICLLQDEDPRVRTEAAKFATQVHLLSDSSGEQLTHFQPNRALLCLLEFLLQNCWDCKQIFEVLMQYVPAVDVAAILVELKSDKAANLYEEDEPNVFAEPTVFATILLPFLLRIVQKWDSSAAGHGWLEAWTIENHSDLVRNMKQLNQRWTQGILLVECLDVLAAANVYPALVGLLVRLNVLFHHLQTLESLNVDTSDIGGPSYRLQADLEQLHGLITQAGLIPVSMGLDTWKKSITER</sequence>
<dbReference type="InterPro" id="IPR019442">
    <property type="entry name" value="THADA/TRM732_DUF2428"/>
</dbReference>
<gene>
    <name evidence="7" type="ORF">chiPu_0012993</name>
</gene>